<gene>
    <name evidence="5" type="ORF">HaLaN_15343</name>
</gene>
<evidence type="ECO:0000256" key="3">
    <source>
        <dbReference type="SAM" id="MobiDB-lite"/>
    </source>
</evidence>
<reference evidence="5 6" key="1">
    <citation type="submission" date="2020-02" db="EMBL/GenBank/DDBJ databases">
        <title>Draft genome sequence of Haematococcus lacustris strain NIES-144.</title>
        <authorList>
            <person name="Morimoto D."/>
            <person name="Nakagawa S."/>
            <person name="Yoshida T."/>
            <person name="Sawayama S."/>
        </authorList>
    </citation>
    <scope>NUCLEOTIDE SEQUENCE [LARGE SCALE GENOMIC DNA]</scope>
    <source>
        <strain evidence="5 6">NIES-144</strain>
    </source>
</reference>
<dbReference type="SMART" id="SM00825">
    <property type="entry name" value="PKS_KS"/>
    <property type="match status" value="1"/>
</dbReference>
<evidence type="ECO:0000256" key="2">
    <source>
        <dbReference type="ARBA" id="ARBA00022553"/>
    </source>
</evidence>
<evidence type="ECO:0000256" key="1">
    <source>
        <dbReference type="ARBA" id="ARBA00022450"/>
    </source>
</evidence>
<keyword evidence="1" id="KW-0596">Phosphopantetheine</keyword>
<dbReference type="EMBL" id="BLLF01001312">
    <property type="protein sequence ID" value="GFH18522.1"/>
    <property type="molecule type" value="Genomic_DNA"/>
</dbReference>
<dbReference type="SUPFAM" id="SSF53901">
    <property type="entry name" value="Thiolase-like"/>
    <property type="match status" value="2"/>
</dbReference>
<evidence type="ECO:0000259" key="4">
    <source>
        <dbReference type="SMART" id="SM00825"/>
    </source>
</evidence>
<protein>
    <recommendedName>
        <fullName evidence="4">Ketosynthase family 3 (KS3) domain-containing protein</fullName>
    </recommendedName>
</protein>
<dbReference type="InterPro" id="IPR014030">
    <property type="entry name" value="Ketoacyl_synth_N"/>
</dbReference>
<dbReference type="PANTHER" id="PTHR43775">
    <property type="entry name" value="FATTY ACID SYNTHASE"/>
    <property type="match status" value="1"/>
</dbReference>
<dbReference type="Gene3D" id="3.40.47.10">
    <property type="match status" value="2"/>
</dbReference>
<sequence length="281" mass="28598">MVPAYDQMQAGKPSTLTKWGAWVSSTHCFDATLFGLSAQEAAMMDPAQRLLLEETAAAVAGSGRSLAALHGSDAGVFVGCIWSEWGEALALQQGGAGRVGPRWLTSSQVVTGNGPAFMAGRLSFTFGATGTPLGDPIEIGAAAAVLCGPWARWAPVALGASKASQGHAEPAAGMVGFQAGLLELQQAAAAPFMHLRSLNPHVAAALEQAGGASSQPLLVAARQSCGMPSKGQAGTEASCGVSGFAFQGTNAHVVLKSATIERSNCSSDPSPAAQPLWQRNK</sequence>
<proteinExistence type="predicted"/>
<dbReference type="InterPro" id="IPR016039">
    <property type="entry name" value="Thiolase-like"/>
</dbReference>
<keyword evidence="6" id="KW-1185">Reference proteome</keyword>
<dbReference type="InterPro" id="IPR050091">
    <property type="entry name" value="PKS_NRPS_Biosynth_Enz"/>
</dbReference>
<feature type="domain" description="Ketosynthase family 3 (KS3)" evidence="4">
    <location>
        <begin position="2"/>
        <end position="260"/>
    </location>
</feature>
<feature type="region of interest" description="Disordered" evidence="3">
    <location>
        <begin position="262"/>
        <end position="281"/>
    </location>
</feature>
<evidence type="ECO:0000313" key="6">
    <source>
        <dbReference type="Proteomes" id="UP000485058"/>
    </source>
</evidence>
<accession>A0A699ZRF5</accession>
<dbReference type="AlphaFoldDB" id="A0A699ZRF5"/>
<comment type="caution">
    <text evidence="5">The sequence shown here is derived from an EMBL/GenBank/DDBJ whole genome shotgun (WGS) entry which is preliminary data.</text>
</comment>
<feature type="non-terminal residue" evidence="5">
    <location>
        <position position="281"/>
    </location>
</feature>
<name>A0A699ZRF5_HAELA</name>
<dbReference type="GO" id="GO:0004312">
    <property type="term" value="F:fatty acid synthase activity"/>
    <property type="evidence" value="ECO:0007669"/>
    <property type="project" value="TreeGrafter"/>
</dbReference>
<keyword evidence="2" id="KW-0597">Phosphoprotein</keyword>
<feature type="non-terminal residue" evidence="5">
    <location>
        <position position="1"/>
    </location>
</feature>
<dbReference type="Proteomes" id="UP000485058">
    <property type="component" value="Unassembled WGS sequence"/>
</dbReference>
<dbReference type="PANTHER" id="PTHR43775:SF37">
    <property type="entry name" value="SI:DKEY-61P9.11"/>
    <property type="match status" value="1"/>
</dbReference>
<dbReference type="GO" id="GO:0006633">
    <property type="term" value="P:fatty acid biosynthetic process"/>
    <property type="evidence" value="ECO:0007669"/>
    <property type="project" value="TreeGrafter"/>
</dbReference>
<dbReference type="Pfam" id="PF00109">
    <property type="entry name" value="ketoacyl-synt"/>
    <property type="match status" value="1"/>
</dbReference>
<dbReference type="InterPro" id="IPR020841">
    <property type="entry name" value="PKS_Beta-ketoAc_synthase_dom"/>
</dbReference>
<evidence type="ECO:0000313" key="5">
    <source>
        <dbReference type="EMBL" id="GFH18522.1"/>
    </source>
</evidence>
<organism evidence="5 6">
    <name type="scientific">Haematococcus lacustris</name>
    <name type="common">Green alga</name>
    <name type="synonym">Haematococcus pluvialis</name>
    <dbReference type="NCBI Taxonomy" id="44745"/>
    <lineage>
        <taxon>Eukaryota</taxon>
        <taxon>Viridiplantae</taxon>
        <taxon>Chlorophyta</taxon>
        <taxon>core chlorophytes</taxon>
        <taxon>Chlorophyceae</taxon>
        <taxon>CS clade</taxon>
        <taxon>Chlamydomonadales</taxon>
        <taxon>Haematococcaceae</taxon>
        <taxon>Haematococcus</taxon>
    </lineage>
</organism>